<dbReference type="Proteomes" id="UP000325295">
    <property type="component" value="Chromosome"/>
</dbReference>
<keyword evidence="4 6" id="KW-0378">Hydrolase</keyword>
<keyword evidence="5 6" id="KW-0224">Dipeptidase</keyword>
<dbReference type="NCBIfam" id="NF033678">
    <property type="entry name" value="C69_fam_dipept"/>
    <property type="match status" value="1"/>
</dbReference>
<evidence type="ECO:0000256" key="2">
    <source>
        <dbReference type="ARBA" id="ARBA00007225"/>
    </source>
</evidence>
<dbReference type="PANTHER" id="PTHR12994">
    <property type="entry name" value="SECERNIN"/>
    <property type="match status" value="1"/>
</dbReference>
<dbReference type="InterPro" id="IPR005322">
    <property type="entry name" value="Peptidase_C69"/>
</dbReference>
<comment type="catalytic activity">
    <reaction evidence="1">
        <text>an L-aminoacyl-L-amino acid + H2O = 2 an L-alpha-amino acid</text>
        <dbReference type="Rhea" id="RHEA:48940"/>
        <dbReference type="ChEBI" id="CHEBI:15377"/>
        <dbReference type="ChEBI" id="CHEBI:59869"/>
        <dbReference type="ChEBI" id="CHEBI:77460"/>
        <dbReference type="EC" id="3.4.13.19"/>
    </reaction>
</comment>
<name>A0A5P1X3Z6_9LACO</name>
<gene>
    <name evidence="7" type="ORF">F0161_05605</name>
</gene>
<dbReference type="EC" id="3.4.-.-" evidence="6"/>
<dbReference type="OrthoDB" id="9764088at2"/>
<reference evidence="7 8" key="1">
    <citation type="submission" date="2019-09" db="EMBL/GenBank/DDBJ databases">
        <title>Complete Genome Sequence of Lactobacillus nenjiangensis SH-Y15, isolated from sauerkraut.</title>
        <authorList>
            <person name="Yang H."/>
        </authorList>
    </citation>
    <scope>NUCLEOTIDE SEQUENCE [LARGE SCALE GENOMIC DNA]</scope>
    <source>
        <strain evidence="7 8">SH-Y15</strain>
    </source>
</reference>
<evidence type="ECO:0000256" key="4">
    <source>
        <dbReference type="ARBA" id="ARBA00022801"/>
    </source>
</evidence>
<dbReference type="GO" id="GO:0016805">
    <property type="term" value="F:dipeptidase activity"/>
    <property type="evidence" value="ECO:0007669"/>
    <property type="project" value="UniProtKB-KW"/>
</dbReference>
<sequence length="470" mass="53398">MENKSKYSACTSILIGRKASIDGTIMIGRNEDAKSAWPKHFVVRPKNYITNHFKSTDNEFEIDLPATSAKYTATPEWTDKFGVFEEDGINEFNVAMSATESAYSNIRVLASDPLVEAGITEEAMVTVVLPFIHSAREGVQRLGKIIEAHGTNESNGILFADNQEAWYIETVGGHYWAAQRIPDDCYAVVANQISIQEIDFADSDNFMTHPKLQQFVTENQLNPSPGTFNFRNIFGTHDASDAVYNTPRVWYGHRMFSASQMYDEQPESDTLPFLMKPDQLLSIDDAQNYLSSHFQGTQFDPLGSGNNSDKRKYRPISLAKTQESHVLQMNREPVNLHWLSLGVSAESVYVPFYAEINDTPLRYQRGKQQYNVNSEYWNYKLVGVLVDAHLDHFWKPMTDLQTQINTHLREMLKNADSELETNADSREAYLTDKSTEMAEYASTAYRNFARQLITESTDLSLLNFKTDANL</sequence>
<dbReference type="AlphaFoldDB" id="A0A5P1X3Z6"/>
<evidence type="ECO:0000256" key="5">
    <source>
        <dbReference type="ARBA" id="ARBA00022997"/>
    </source>
</evidence>
<dbReference type="Pfam" id="PF03577">
    <property type="entry name" value="Peptidase_C69"/>
    <property type="match status" value="1"/>
</dbReference>
<protein>
    <recommendedName>
        <fullName evidence="6">Dipeptidase</fullName>
        <ecNumber evidence="6">3.4.-.-</ecNumber>
    </recommendedName>
</protein>
<proteinExistence type="inferred from homology"/>
<keyword evidence="3 6" id="KW-0645">Protease</keyword>
<evidence type="ECO:0000313" key="7">
    <source>
        <dbReference type="EMBL" id="QER67379.1"/>
    </source>
</evidence>
<evidence type="ECO:0000256" key="6">
    <source>
        <dbReference type="RuleBase" id="RU364089"/>
    </source>
</evidence>
<keyword evidence="8" id="KW-1185">Reference proteome</keyword>
<dbReference type="InterPro" id="IPR047804">
    <property type="entry name" value="C69_dipept_A-like"/>
</dbReference>
<accession>A0A5P1X3Z6</accession>
<evidence type="ECO:0000313" key="8">
    <source>
        <dbReference type="Proteomes" id="UP000325295"/>
    </source>
</evidence>
<dbReference type="Gene3D" id="3.60.60.10">
    <property type="entry name" value="Penicillin V Acylase, Chain A"/>
    <property type="match status" value="1"/>
</dbReference>
<dbReference type="KEGG" id="lnn:F0161_05605"/>
<dbReference type="GO" id="GO:0006508">
    <property type="term" value="P:proteolysis"/>
    <property type="evidence" value="ECO:0007669"/>
    <property type="project" value="UniProtKB-KW"/>
</dbReference>
<evidence type="ECO:0000256" key="3">
    <source>
        <dbReference type="ARBA" id="ARBA00022670"/>
    </source>
</evidence>
<evidence type="ECO:0000256" key="1">
    <source>
        <dbReference type="ARBA" id="ARBA00001670"/>
    </source>
</evidence>
<dbReference type="RefSeq" id="WP_150203965.1">
    <property type="nucleotide sequence ID" value="NZ_CP043939.1"/>
</dbReference>
<dbReference type="EMBL" id="CP043939">
    <property type="protein sequence ID" value="QER67379.1"/>
    <property type="molecule type" value="Genomic_DNA"/>
</dbReference>
<dbReference type="GO" id="GO:0070004">
    <property type="term" value="F:cysteine-type exopeptidase activity"/>
    <property type="evidence" value="ECO:0007669"/>
    <property type="project" value="InterPro"/>
</dbReference>
<comment type="similarity">
    <text evidence="2 6">Belongs to the peptidase C69 family.</text>
</comment>
<organism evidence="7 8">
    <name type="scientific">Paucilactobacillus nenjiangensis</name>
    <dbReference type="NCBI Taxonomy" id="1296540"/>
    <lineage>
        <taxon>Bacteria</taxon>
        <taxon>Bacillati</taxon>
        <taxon>Bacillota</taxon>
        <taxon>Bacilli</taxon>
        <taxon>Lactobacillales</taxon>
        <taxon>Lactobacillaceae</taxon>
        <taxon>Paucilactobacillus</taxon>
    </lineage>
</organism>
<dbReference type="PANTHER" id="PTHR12994:SF17">
    <property type="entry name" value="LD30995P"/>
    <property type="match status" value="1"/>
</dbReference>